<keyword evidence="3" id="KW-1185">Reference proteome</keyword>
<accession>A0ABT6WNC1</accession>
<evidence type="ECO:0008006" key="4">
    <source>
        <dbReference type="Google" id="ProtNLM"/>
    </source>
</evidence>
<protein>
    <recommendedName>
        <fullName evidence="4">Ig-like domain-containing protein</fullName>
    </recommendedName>
</protein>
<dbReference type="EMBL" id="JASCTH010000014">
    <property type="protein sequence ID" value="MDI6101235.1"/>
    <property type="molecule type" value="Genomic_DNA"/>
</dbReference>
<reference evidence="2 3" key="1">
    <citation type="submission" date="2023-05" db="EMBL/GenBank/DDBJ databases">
        <title>Actinoplanes sp. NEAU-A12 genome sequencing.</title>
        <authorList>
            <person name="Wang Z.-S."/>
        </authorList>
    </citation>
    <scope>NUCLEOTIDE SEQUENCE [LARGE SCALE GENOMIC DNA]</scope>
    <source>
        <strain evidence="2 3">NEAU-A12</strain>
    </source>
</reference>
<name>A0ABT6WNC1_9ACTN</name>
<gene>
    <name evidence="2" type="ORF">QLQ12_21715</name>
</gene>
<comment type="caution">
    <text evidence="2">The sequence shown here is derived from an EMBL/GenBank/DDBJ whole genome shotgun (WGS) entry which is preliminary data.</text>
</comment>
<feature type="chain" id="PRO_5045133377" description="Ig-like domain-containing protein" evidence="1">
    <location>
        <begin position="27"/>
        <end position="135"/>
    </location>
</feature>
<dbReference type="Proteomes" id="UP001241758">
    <property type="component" value="Unassembled WGS sequence"/>
</dbReference>
<evidence type="ECO:0000256" key="1">
    <source>
        <dbReference type="SAM" id="SignalP"/>
    </source>
</evidence>
<keyword evidence="1" id="KW-0732">Signal</keyword>
<feature type="signal peptide" evidence="1">
    <location>
        <begin position="1"/>
        <end position="26"/>
    </location>
</feature>
<dbReference type="RefSeq" id="WP_282762106.1">
    <property type="nucleotide sequence ID" value="NZ_JASCTH010000014.1"/>
</dbReference>
<sequence>MKLNFKEMAVVVGLAVSLIPGAPTQAAPHVIAQPGPVDYSGVTLLPCAANAVSVVKPGASKVSLFVTNNSSTTISVYWRNADGASKSVNFSPLSPGKSGSNWPQNGLLYEIRVGGTCRHMFAINTNGNYATVTYY</sequence>
<evidence type="ECO:0000313" key="2">
    <source>
        <dbReference type="EMBL" id="MDI6101235.1"/>
    </source>
</evidence>
<proteinExistence type="predicted"/>
<evidence type="ECO:0000313" key="3">
    <source>
        <dbReference type="Proteomes" id="UP001241758"/>
    </source>
</evidence>
<organism evidence="2 3">
    <name type="scientific">Actinoplanes sandaracinus</name>
    <dbReference type="NCBI Taxonomy" id="3045177"/>
    <lineage>
        <taxon>Bacteria</taxon>
        <taxon>Bacillati</taxon>
        <taxon>Actinomycetota</taxon>
        <taxon>Actinomycetes</taxon>
        <taxon>Micromonosporales</taxon>
        <taxon>Micromonosporaceae</taxon>
        <taxon>Actinoplanes</taxon>
    </lineage>
</organism>